<dbReference type="RefSeq" id="WP_338609514.1">
    <property type="nucleotide sequence ID" value="NZ_CP146275.1"/>
</dbReference>
<keyword evidence="2" id="KW-0472">Membrane</keyword>
<gene>
    <name evidence="3" type="ORF">V6617_04910</name>
</gene>
<dbReference type="Proteomes" id="UP001369958">
    <property type="component" value="Chromosome"/>
</dbReference>
<keyword evidence="2" id="KW-0812">Transmembrane</keyword>
<evidence type="ECO:0000313" key="4">
    <source>
        <dbReference type="Proteomes" id="UP001369958"/>
    </source>
</evidence>
<sequence length="72" mass="7424">MAETEKPNWGNRIILLIFGALAAVTIGATIVATINEWGEGSVAGASAVEDLSTIEPGSEPTAQTPDEVQDAQ</sequence>
<keyword evidence="2" id="KW-1133">Transmembrane helix</keyword>
<name>A0ABZ2I6I0_9HYPH</name>
<evidence type="ECO:0000256" key="2">
    <source>
        <dbReference type="SAM" id="Phobius"/>
    </source>
</evidence>
<feature type="transmembrane region" description="Helical" evidence="2">
    <location>
        <begin position="12"/>
        <end position="34"/>
    </location>
</feature>
<evidence type="ECO:0000256" key="1">
    <source>
        <dbReference type="SAM" id="MobiDB-lite"/>
    </source>
</evidence>
<proteinExistence type="predicted"/>
<keyword evidence="4" id="KW-1185">Reference proteome</keyword>
<feature type="region of interest" description="Disordered" evidence="1">
    <location>
        <begin position="48"/>
        <end position="72"/>
    </location>
</feature>
<protein>
    <submittedName>
        <fullName evidence="3">Uncharacterized protein</fullName>
    </submittedName>
</protein>
<evidence type="ECO:0000313" key="3">
    <source>
        <dbReference type="EMBL" id="WWT33804.1"/>
    </source>
</evidence>
<dbReference type="EMBL" id="CP146275">
    <property type="protein sequence ID" value="WWT33804.1"/>
    <property type="molecule type" value="Genomic_DNA"/>
</dbReference>
<reference evidence="3 4" key="1">
    <citation type="submission" date="2024-02" db="EMBL/GenBank/DDBJ databases">
        <title>Complete genome sequence of Pelagibacterium nitratireducens ZH15.</title>
        <authorList>
            <person name="Zhao L.H."/>
        </authorList>
    </citation>
    <scope>NUCLEOTIDE SEQUENCE [LARGE SCALE GENOMIC DNA]</scope>
    <source>
        <strain evidence="3 4">ZH15</strain>
    </source>
</reference>
<accession>A0ABZ2I6I0</accession>
<organism evidence="3 4">
    <name type="scientific">Pelagibacterium nitratireducens</name>
    <dbReference type="NCBI Taxonomy" id="1046114"/>
    <lineage>
        <taxon>Bacteria</taxon>
        <taxon>Pseudomonadati</taxon>
        <taxon>Pseudomonadota</taxon>
        <taxon>Alphaproteobacteria</taxon>
        <taxon>Hyphomicrobiales</taxon>
        <taxon>Devosiaceae</taxon>
        <taxon>Pelagibacterium</taxon>
    </lineage>
</organism>